<dbReference type="GO" id="GO:0016787">
    <property type="term" value="F:hydrolase activity"/>
    <property type="evidence" value="ECO:0007669"/>
    <property type="project" value="UniProtKB-KW"/>
</dbReference>
<evidence type="ECO:0000313" key="4">
    <source>
        <dbReference type="EMBL" id="OFC70393.1"/>
    </source>
</evidence>
<keyword evidence="1" id="KW-0479">Metal-binding</keyword>
<evidence type="ECO:0008006" key="6">
    <source>
        <dbReference type="Google" id="ProtNLM"/>
    </source>
</evidence>
<dbReference type="InterPro" id="IPR006385">
    <property type="entry name" value="HAD_hydro_SerB1"/>
</dbReference>
<keyword evidence="5" id="KW-1185">Reference proteome</keyword>
<dbReference type="InterPro" id="IPR036412">
    <property type="entry name" value="HAD-like_sf"/>
</dbReference>
<comment type="caution">
    <text evidence="4">The sequence shown here is derived from an EMBL/GenBank/DDBJ whole genome shotgun (WGS) entry which is preliminary data.</text>
</comment>
<organism evidence="4 5">
    <name type="scientific">Alteromonas confluentis</name>
    <dbReference type="NCBI Taxonomy" id="1656094"/>
    <lineage>
        <taxon>Bacteria</taxon>
        <taxon>Pseudomonadati</taxon>
        <taxon>Pseudomonadota</taxon>
        <taxon>Gammaproteobacteria</taxon>
        <taxon>Alteromonadales</taxon>
        <taxon>Alteromonadaceae</taxon>
        <taxon>Alteromonas/Salinimonas group</taxon>
        <taxon>Alteromonas</taxon>
    </lineage>
</organism>
<evidence type="ECO:0000313" key="5">
    <source>
        <dbReference type="Proteomes" id="UP000175691"/>
    </source>
</evidence>
<name>A0A1E7ZA27_9ALTE</name>
<dbReference type="AlphaFoldDB" id="A0A1E7ZA27"/>
<dbReference type="RefSeq" id="WP_070126036.1">
    <property type="nucleotide sequence ID" value="NZ_MDHN01000029.1"/>
</dbReference>
<dbReference type="PANTHER" id="PTHR43344:SF13">
    <property type="entry name" value="PHOSPHATASE RV3661-RELATED"/>
    <property type="match status" value="1"/>
</dbReference>
<dbReference type="InterPro" id="IPR023214">
    <property type="entry name" value="HAD_sf"/>
</dbReference>
<dbReference type="Pfam" id="PF12710">
    <property type="entry name" value="HAD"/>
    <property type="match status" value="1"/>
</dbReference>
<dbReference type="Gene3D" id="1.20.1440.100">
    <property type="entry name" value="SG protein - dephosphorylation function"/>
    <property type="match status" value="1"/>
</dbReference>
<dbReference type="PANTHER" id="PTHR43344">
    <property type="entry name" value="PHOSPHOSERINE PHOSPHATASE"/>
    <property type="match status" value="1"/>
</dbReference>
<evidence type="ECO:0000256" key="1">
    <source>
        <dbReference type="ARBA" id="ARBA00022723"/>
    </source>
</evidence>
<dbReference type="NCBIfam" id="TIGR01488">
    <property type="entry name" value="HAD-SF-IB"/>
    <property type="match status" value="1"/>
</dbReference>
<evidence type="ECO:0000256" key="2">
    <source>
        <dbReference type="ARBA" id="ARBA00022801"/>
    </source>
</evidence>
<dbReference type="OrthoDB" id="9784466at2"/>
<dbReference type="NCBIfam" id="TIGR01490">
    <property type="entry name" value="HAD-SF-IB-hyp1"/>
    <property type="match status" value="1"/>
</dbReference>
<accession>A0A1E7ZA27</accession>
<keyword evidence="2" id="KW-0378">Hydrolase</keyword>
<gene>
    <name evidence="4" type="ORF">BFC18_14600</name>
</gene>
<dbReference type="STRING" id="1656094.BFC18_14600"/>
<dbReference type="Proteomes" id="UP000175691">
    <property type="component" value="Unassembled WGS sequence"/>
</dbReference>
<evidence type="ECO:0000256" key="3">
    <source>
        <dbReference type="ARBA" id="ARBA00022842"/>
    </source>
</evidence>
<keyword evidence="3" id="KW-0460">Magnesium</keyword>
<dbReference type="InterPro" id="IPR050582">
    <property type="entry name" value="HAD-like_SerB"/>
</dbReference>
<sequence>MSQPALVVFDLDGTLIDADCAQDWLTFLKQKNWPGACYAETRCAAIMESYTSGEMDMQAYMAEWVKPIMGKPVHDLEALAEEFAFQTVNAHIFVEGIAHVKACLQRGDIVVLISASPSLVVHPIARLLGIKHAIGIDVAIENGQFTSQAVQPFSFGAGKLLCLEQWLQEHQLTGLPLTTMYSDSRNDLPLLNHAQKAMVVNADPFVTEIARRKNWEILFWKSVT</sequence>
<proteinExistence type="predicted"/>
<dbReference type="SUPFAM" id="SSF56784">
    <property type="entry name" value="HAD-like"/>
    <property type="match status" value="1"/>
</dbReference>
<dbReference type="CDD" id="cd02612">
    <property type="entry name" value="HAD_PGPPase"/>
    <property type="match status" value="1"/>
</dbReference>
<protein>
    <recommendedName>
        <fullName evidence="6">HAD family hydrolase</fullName>
    </recommendedName>
</protein>
<reference evidence="4 5" key="1">
    <citation type="submission" date="2016-08" db="EMBL/GenBank/DDBJ databases">
        <authorList>
            <person name="Seilhamer J.J."/>
        </authorList>
    </citation>
    <scope>NUCLEOTIDE SEQUENCE [LARGE SCALE GENOMIC DNA]</scope>
    <source>
        <strain evidence="4 5">KCTC 42603</strain>
    </source>
</reference>
<dbReference type="GO" id="GO:0046872">
    <property type="term" value="F:metal ion binding"/>
    <property type="evidence" value="ECO:0007669"/>
    <property type="project" value="UniProtKB-KW"/>
</dbReference>
<dbReference type="EMBL" id="MDHN01000029">
    <property type="protein sequence ID" value="OFC70393.1"/>
    <property type="molecule type" value="Genomic_DNA"/>
</dbReference>
<dbReference type="Gene3D" id="3.40.50.1000">
    <property type="entry name" value="HAD superfamily/HAD-like"/>
    <property type="match status" value="1"/>
</dbReference>